<evidence type="ECO:0000313" key="2">
    <source>
        <dbReference type="EMBL" id="BCO11323.1"/>
    </source>
</evidence>
<protein>
    <recommendedName>
        <fullName evidence="1">HNH nuclease domain-containing protein</fullName>
    </recommendedName>
</protein>
<dbReference type="Pfam" id="PF13395">
    <property type="entry name" value="HNH_4"/>
    <property type="match status" value="1"/>
</dbReference>
<proteinExistence type="predicted"/>
<dbReference type="EMBL" id="AP023213">
    <property type="protein sequence ID" value="BCO11323.1"/>
    <property type="molecule type" value="Genomic_DNA"/>
</dbReference>
<dbReference type="InterPro" id="IPR003615">
    <property type="entry name" value="HNH_nuc"/>
</dbReference>
<dbReference type="CDD" id="cd00085">
    <property type="entry name" value="HNHc"/>
    <property type="match status" value="1"/>
</dbReference>
<organism evidence="2 3">
    <name type="scientific">Citrifermentans bremense</name>
    <dbReference type="NCBI Taxonomy" id="60035"/>
    <lineage>
        <taxon>Bacteria</taxon>
        <taxon>Pseudomonadati</taxon>
        <taxon>Thermodesulfobacteriota</taxon>
        <taxon>Desulfuromonadia</taxon>
        <taxon>Geobacterales</taxon>
        <taxon>Geobacteraceae</taxon>
        <taxon>Citrifermentans</taxon>
    </lineage>
</organism>
<keyword evidence="3" id="KW-1185">Reference proteome</keyword>
<accession>A0A7R7IYR1</accession>
<dbReference type="RefSeq" id="WP_185244925.1">
    <property type="nucleotide sequence ID" value="NZ_AP023213.1"/>
</dbReference>
<dbReference type="Gene3D" id="1.10.30.50">
    <property type="match status" value="1"/>
</dbReference>
<name>A0A7R7IYR1_9BACT</name>
<sequence length="335" mass="38915">MMAFTDKDYWKALILFGLNQATYKIALGKTLLSLAEHGQTRVTWEQLSTEFLLQYQQRLSHDPMPQQATPSRQTVMERIVKLHLAGKLSLDQAIQEVGANAFGDVIRRFDNLGNDESFKGKFYRFDFGKELILTDDLHRIVEADTTELEEELDARWSLLEGAFSIQQENFVLSNDLRLTYLENGYKRKNLTSNIPFLQGYQGNTCFYCGEPIPPDDIHVDHVLPRQVLQHDEIWNLVLSHSFCNTQKSDRLVGEHYMRKLIARNENIIGSNHPWKRRIIASLGKTPDARRSCLERHYGKVRMILGPHYWGGSLSYSPEHDPFYRRMITVLNNSRR</sequence>
<dbReference type="Proteomes" id="UP000515472">
    <property type="component" value="Chromosome"/>
</dbReference>
<evidence type="ECO:0000313" key="3">
    <source>
        <dbReference type="Proteomes" id="UP000515472"/>
    </source>
</evidence>
<dbReference type="AlphaFoldDB" id="A0A7R7IYR1"/>
<reference evidence="2 3" key="1">
    <citation type="submission" date="2020-06" db="EMBL/GenBank/DDBJ databases">
        <title>Interaction of electrochemicaly active bacteria, Geobacter bremensis R4 on different carbon anode.</title>
        <authorList>
            <person name="Meng L."/>
            <person name="Yoshida N."/>
        </authorList>
    </citation>
    <scope>NUCLEOTIDE SEQUENCE [LARGE SCALE GENOMIC DNA]</scope>
    <source>
        <strain evidence="2 3">R4</strain>
    </source>
</reference>
<evidence type="ECO:0000259" key="1">
    <source>
        <dbReference type="SMART" id="SM00507"/>
    </source>
</evidence>
<dbReference type="SMART" id="SM00507">
    <property type="entry name" value="HNHc"/>
    <property type="match status" value="1"/>
</dbReference>
<gene>
    <name evidence="2" type="ORF">GEOBRER4_n1609</name>
</gene>
<feature type="domain" description="HNH nuclease" evidence="1">
    <location>
        <begin position="191"/>
        <end position="245"/>
    </location>
</feature>